<dbReference type="SUPFAM" id="SSF54695">
    <property type="entry name" value="POZ domain"/>
    <property type="match status" value="1"/>
</dbReference>
<dbReference type="KEGG" id="spaa:SPAPADRAFT_58590"/>
<dbReference type="eggNOG" id="ENOG502QRM9">
    <property type="taxonomic scope" value="Eukaryota"/>
</dbReference>
<reference evidence="1 2" key="1">
    <citation type="journal article" date="2011" name="Proc. Natl. Acad. Sci. U.S.A.">
        <title>Comparative genomics of xylose-fermenting fungi for enhanced biofuel production.</title>
        <authorList>
            <person name="Wohlbach D.J."/>
            <person name="Kuo A."/>
            <person name="Sato T.K."/>
            <person name="Potts K.M."/>
            <person name="Salamov A.A."/>
            <person name="LaButti K.M."/>
            <person name="Sun H."/>
            <person name="Clum A."/>
            <person name="Pangilinan J.L."/>
            <person name="Lindquist E.A."/>
            <person name="Lucas S."/>
            <person name="Lapidus A."/>
            <person name="Jin M."/>
            <person name="Gunawan C."/>
            <person name="Balan V."/>
            <person name="Dale B.E."/>
            <person name="Jeffries T.W."/>
            <person name="Zinkel R."/>
            <person name="Barry K.W."/>
            <person name="Grigoriev I.V."/>
            <person name="Gasch A.P."/>
        </authorList>
    </citation>
    <scope>NUCLEOTIDE SEQUENCE [LARGE SCALE GENOMIC DNA]</scope>
    <source>
        <strain evidence="2">NRRL Y-27907 / 11-Y1</strain>
    </source>
</reference>
<dbReference type="GeneID" id="18872519"/>
<feature type="non-terminal residue" evidence="1">
    <location>
        <position position="1"/>
    </location>
</feature>
<dbReference type="InterPro" id="IPR011333">
    <property type="entry name" value="SKP1/BTB/POZ_sf"/>
</dbReference>
<accession>G3AGM8</accession>
<dbReference type="PANTHER" id="PTHR31758:SF2">
    <property type="entry name" value="BTB_POZ DOMAIN-CONTAINING PROTEIN YLR108C"/>
    <property type="match status" value="1"/>
</dbReference>
<dbReference type="OrthoDB" id="2414723at2759"/>
<keyword evidence="2" id="KW-1185">Reference proteome</keyword>
<gene>
    <name evidence="1" type="ORF">SPAPADRAFT_58590</name>
</gene>
<dbReference type="PANTHER" id="PTHR31758">
    <property type="entry name" value="BTB/POZ DOMAIN-CONTAINING PROTEIN YLR108C"/>
    <property type="match status" value="1"/>
</dbReference>
<dbReference type="InParanoid" id="G3AGM8"/>
<dbReference type="Proteomes" id="UP000000709">
    <property type="component" value="Unassembled WGS sequence"/>
</dbReference>
<dbReference type="RefSeq" id="XP_007372779.1">
    <property type="nucleotide sequence ID" value="XM_007372717.1"/>
</dbReference>
<sequence length="316" mass="36113">ILTEQEIFASVGGVSFKIPKVLFGHSEGNYPNYFTMNYDRMLMDNILIVEQQKMLRPPPQRPANVANRSPKLFSDLLELLRGNEEVIASDNHRKLLIRECRYYRFLELEQRILKHNIITYQGEPAIVINLLDLTRKGILNISPPDKKTETPLLYTRPYIPREPSRCLIVQIDEPENSQIKLILNKSTGLPTVKITNKLCTKITQTFKDYLESAITTGLNSDTPAITFFAGFKDSKCTVNGQPVKDNWIEELLGVSEDNPTKKRKKSDDGEAKGDIIAFRLKRSMWKLMMRGSFSRLHAVSVEAFTDVSNSETIDFL</sequence>
<evidence type="ECO:0000313" key="1">
    <source>
        <dbReference type="EMBL" id="EGW35367.1"/>
    </source>
</evidence>
<dbReference type="STRING" id="619300.G3AGM8"/>
<proteinExistence type="predicted"/>
<protein>
    <submittedName>
        <fullName evidence="1">Uncharacterized protein</fullName>
    </submittedName>
</protein>
<name>G3AGM8_SPAPN</name>
<dbReference type="HOGENOM" id="CLU_017395_2_1_1"/>
<evidence type="ECO:0000313" key="2">
    <source>
        <dbReference type="Proteomes" id="UP000000709"/>
    </source>
</evidence>
<dbReference type="EMBL" id="GL996499">
    <property type="protein sequence ID" value="EGW35367.1"/>
    <property type="molecule type" value="Genomic_DNA"/>
</dbReference>
<organism evidence="2">
    <name type="scientific">Spathaspora passalidarum (strain NRRL Y-27907 / 11-Y1)</name>
    <dbReference type="NCBI Taxonomy" id="619300"/>
    <lineage>
        <taxon>Eukaryota</taxon>
        <taxon>Fungi</taxon>
        <taxon>Dikarya</taxon>
        <taxon>Ascomycota</taxon>
        <taxon>Saccharomycotina</taxon>
        <taxon>Pichiomycetes</taxon>
        <taxon>Debaryomycetaceae</taxon>
        <taxon>Spathaspora</taxon>
    </lineage>
</organism>
<dbReference type="AlphaFoldDB" id="G3AGM8"/>
<dbReference type="FunCoup" id="G3AGM8">
    <property type="interactions" value="54"/>
</dbReference>
<dbReference type="OMA" id="TNKACHK"/>
<dbReference type="Gene3D" id="3.30.710.10">
    <property type="entry name" value="Potassium Channel Kv1.1, Chain A"/>
    <property type="match status" value="1"/>
</dbReference>